<comment type="caution">
    <text evidence="7">The sequence shown here is derived from an EMBL/GenBank/DDBJ whole genome shotgun (WGS) entry which is preliminary data.</text>
</comment>
<dbReference type="Proteomes" id="UP000177622">
    <property type="component" value="Unassembled WGS sequence"/>
</dbReference>
<reference evidence="7 8" key="1">
    <citation type="journal article" date="2016" name="Sci. Rep.">
        <title>Penicillium arizonense, a new, genome sequenced fungal species, reveals a high chemical diversity in secreted metabolites.</title>
        <authorList>
            <person name="Grijseels S."/>
            <person name="Nielsen J.C."/>
            <person name="Randelovic M."/>
            <person name="Nielsen J."/>
            <person name="Nielsen K.F."/>
            <person name="Workman M."/>
            <person name="Frisvad J.C."/>
        </authorList>
    </citation>
    <scope>NUCLEOTIDE SEQUENCE [LARGE SCALE GENOMIC DNA]</scope>
    <source>
        <strain evidence="7 8">CBS 141311</strain>
    </source>
</reference>
<feature type="transmembrane region" description="Helical" evidence="5">
    <location>
        <begin position="32"/>
        <end position="49"/>
    </location>
</feature>
<accession>A0A1F5LPE9</accession>
<dbReference type="GeneID" id="34574540"/>
<feature type="transmembrane region" description="Helical" evidence="5">
    <location>
        <begin position="64"/>
        <end position="82"/>
    </location>
</feature>
<keyword evidence="3 5" id="KW-1133">Transmembrane helix</keyword>
<dbReference type="AlphaFoldDB" id="A0A1F5LPE9"/>
<feature type="domain" description="Wax synthase" evidence="6">
    <location>
        <begin position="230"/>
        <end position="315"/>
    </location>
</feature>
<feature type="transmembrane region" description="Helical" evidence="5">
    <location>
        <begin position="6"/>
        <end position="25"/>
    </location>
</feature>
<dbReference type="OrthoDB" id="1077582at2759"/>
<keyword evidence="8" id="KW-1185">Reference proteome</keyword>
<dbReference type="PROSITE" id="PS51257">
    <property type="entry name" value="PROKAR_LIPOPROTEIN"/>
    <property type="match status" value="1"/>
</dbReference>
<proteinExistence type="predicted"/>
<gene>
    <name evidence="7" type="ORF">PENARI_c005G06523</name>
</gene>
<keyword evidence="4 5" id="KW-0472">Membrane</keyword>
<protein>
    <recommendedName>
        <fullName evidence="6">Wax synthase domain-containing protein</fullName>
    </recommendedName>
</protein>
<sequence>MSLLRGIASVIACLLSSLISCVALNVSQPYRIYFLLPILVPAALSFFTIKDINVALPGLGLGSVWGHAGFIHVANMMSVLYIEQWVLHPTIHPKPWDLHAAYKIWSNPQLLHTPRAIPGAPMMRTRPSRTAFLVRRLAELLILFLVARYMMVPLLPGAFAPLTVADFSATKQSYVRRLLMGSAITVRETLLRCVFAVHWIWSNSAVLHLAQTFAAILFSCILRWDEPWEWPPLFGNPAEAYTLRYFWSRFWHRLVYRPYKNYGLWVSRRVFRFPPGGTWEKIVVLSLAFFLSGAVHSLVSWQTGRCEVWRDTLWFSMNGGATMIEMVATNCWTAYLGRNKMLMEWSRVAERWGVYKAIGFLWVFAFMFWSVPKWEYGKIYCAARA</sequence>
<dbReference type="InterPro" id="IPR032805">
    <property type="entry name" value="Wax_synthase_dom"/>
</dbReference>
<evidence type="ECO:0000313" key="7">
    <source>
        <dbReference type="EMBL" id="OGE54771.1"/>
    </source>
</evidence>
<evidence type="ECO:0000256" key="3">
    <source>
        <dbReference type="ARBA" id="ARBA00022989"/>
    </source>
</evidence>
<evidence type="ECO:0000256" key="2">
    <source>
        <dbReference type="ARBA" id="ARBA00022692"/>
    </source>
</evidence>
<keyword evidence="2 5" id="KW-0812">Transmembrane</keyword>
<feature type="transmembrane region" description="Helical" evidence="5">
    <location>
        <begin position="313"/>
        <end position="332"/>
    </location>
</feature>
<feature type="transmembrane region" description="Helical" evidence="5">
    <location>
        <begin position="282"/>
        <end position="301"/>
    </location>
</feature>
<evidence type="ECO:0000259" key="6">
    <source>
        <dbReference type="Pfam" id="PF13813"/>
    </source>
</evidence>
<evidence type="ECO:0000256" key="5">
    <source>
        <dbReference type="SAM" id="Phobius"/>
    </source>
</evidence>
<feature type="transmembrane region" description="Helical" evidence="5">
    <location>
        <begin position="132"/>
        <end position="151"/>
    </location>
</feature>
<dbReference type="RefSeq" id="XP_022490202.1">
    <property type="nucleotide sequence ID" value="XM_022629806.1"/>
</dbReference>
<dbReference type="GO" id="GO:0016020">
    <property type="term" value="C:membrane"/>
    <property type="evidence" value="ECO:0007669"/>
    <property type="project" value="UniProtKB-SubCell"/>
</dbReference>
<evidence type="ECO:0000256" key="4">
    <source>
        <dbReference type="ARBA" id="ARBA00023136"/>
    </source>
</evidence>
<feature type="transmembrane region" description="Helical" evidence="5">
    <location>
        <begin position="353"/>
        <end position="371"/>
    </location>
</feature>
<dbReference type="EMBL" id="LXJU01000005">
    <property type="protein sequence ID" value="OGE54771.1"/>
    <property type="molecule type" value="Genomic_DNA"/>
</dbReference>
<dbReference type="Pfam" id="PF13813">
    <property type="entry name" value="MBOAT_2"/>
    <property type="match status" value="1"/>
</dbReference>
<name>A0A1F5LPE9_PENAI</name>
<comment type="subcellular location">
    <subcellularLocation>
        <location evidence="1">Membrane</location>
        <topology evidence="1">Multi-pass membrane protein</topology>
    </subcellularLocation>
</comment>
<evidence type="ECO:0000313" key="8">
    <source>
        <dbReference type="Proteomes" id="UP000177622"/>
    </source>
</evidence>
<evidence type="ECO:0000256" key="1">
    <source>
        <dbReference type="ARBA" id="ARBA00004141"/>
    </source>
</evidence>
<organism evidence="7 8">
    <name type="scientific">Penicillium arizonense</name>
    <dbReference type="NCBI Taxonomy" id="1835702"/>
    <lineage>
        <taxon>Eukaryota</taxon>
        <taxon>Fungi</taxon>
        <taxon>Dikarya</taxon>
        <taxon>Ascomycota</taxon>
        <taxon>Pezizomycotina</taxon>
        <taxon>Eurotiomycetes</taxon>
        <taxon>Eurotiomycetidae</taxon>
        <taxon>Eurotiales</taxon>
        <taxon>Aspergillaceae</taxon>
        <taxon>Penicillium</taxon>
    </lineage>
</organism>